<feature type="transmembrane region" description="Helical" evidence="8">
    <location>
        <begin position="191"/>
        <end position="224"/>
    </location>
</feature>
<evidence type="ECO:0000256" key="1">
    <source>
        <dbReference type="ARBA" id="ARBA00004651"/>
    </source>
</evidence>
<feature type="transmembrane region" description="Helical" evidence="8">
    <location>
        <begin position="72"/>
        <end position="91"/>
    </location>
</feature>
<evidence type="ECO:0000256" key="4">
    <source>
        <dbReference type="ARBA" id="ARBA00022475"/>
    </source>
</evidence>
<dbReference type="GO" id="GO:1903785">
    <property type="term" value="P:L-valine transmembrane transport"/>
    <property type="evidence" value="ECO:0007669"/>
    <property type="project" value="TreeGrafter"/>
</dbReference>
<evidence type="ECO:0000256" key="8">
    <source>
        <dbReference type="SAM" id="Phobius"/>
    </source>
</evidence>
<sequence length="235" mass="25062">MSTTTPKTAFWRGVRDSAPFTLIAGPFALLFGVIATEAGLNLFEVMTFSLAVIAGAAQFTALQLMQENAPTVVVIISALAVNLRVAMYSAALTPYLGRAPMWQRVFAAYLLVDQSYALSHQKFEAEPEMTVPERMGYYMGTCLLVMSVWYGASLAGAIIGSALPPQIPIDFALPIAFLAMVAPALRTLPHVIAAFTAVVVSLFAASVPWSLGLIIAGAAGMIAGAQAELWMERRT</sequence>
<feature type="transmembrane region" description="Helical" evidence="8">
    <location>
        <begin position="137"/>
        <end position="160"/>
    </location>
</feature>
<dbReference type="Proteomes" id="UP000809337">
    <property type="component" value="Unassembled WGS sequence"/>
</dbReference>
<comment type="caution">
    <text evidence="9">The sequence shown here is derived from an EMBL/GenBank/DDBJ whole genome shotgun (WGS) entry which is preliminary data.</text>
</comment>
<keyword evidence="6 8" id="KW-1133">Transmembrane helix</keyword>
<keyword evidence="4" id="KW-1003">Cell membrane</keyword>
<evidence type="ECO:0000256" key="2">
    <source>
        <dbReference type="ARBA" id="ARBA00010735"/>
    </source>
</evidence>
<dbReference type="GO" id="GO:0005886">
    <property type="term" value="C:plasma membrane"/>
    <property type="evidence" value="ECO:0007669"/>
    <property type="project" value="UniProtKB-SubCell"/>
</dbReference>
<evidence type="ECO:0000256" key="3">
    <source>
        <dbReference type="ARBA" id="ARBA00022448"/>
    </source>
</evidence>
<evidence type="ECO:0000256" key="7">
    <source>
        <dbReference type="ARBA" id="ARBA00023136"/>
    </source>
</evidence>
<dbReference type="PANTHER" id="PTHR34979:SF1">
    <property type="entry name" value="INNER MEMBRANE PROTEIN YGAZ"/>
    <property type="match status" value="1"/>
</dbReference>
<dbReference type="AlphaFoldDB" id="A0A9Q2NLS2"/>
<keyword evidence="3" id="KW-0813">Transport</keyword>
<keyword evidence="7 8" id="KW-0472">Membrane</keyword>
<feature type="transmembrane region" description="Helical" evidence="8">
    <location>
        <begin position="46"/>
        <end position="65"/>
    </location>
</feature>
<accession>A0A9Q2NLS2</accession>
<dbReference type="InterPro" id="IPR011606">
    <property type="entry name" value="Brnchd-chn_aa_trnsp_permease"/>
</dbReference>
<name>A0A9Q2NLS2_9RHOB</name>
<evidence type="ECO:0000313" key="9">
    <source>
        <dbReference type="EMBL" id="MBM2354530.1"/>
    </source>
</evidence>
<proteinExistence type="inferred from homology"/>
<comment type="subcellular location">
    <subcellularLocation>
        <location evidence="1">Cell membrane</location>
        <topology evidence="1">Multi-pass membrane protein</topology>
    </subcellularLocation>
</comment>
<evidence type="ECO:0000313" key="10">
    <source>
        <dbReference type="Proteomes" id="UP000809337"/>
    </source>
</evidence>
<keyword evidence="5 8" id="KW-0812">Transmembrane</keyword>
<dbReference type="EMBL" id="JAFBWN010000004">
    <property type="protein sequence ID" value="MBM2354530.1"/>
    <property type="molecule type" value="Genomic_DNA"/>
</dbReference>
<reference evidence="9" key="1">
    <citation type="submission" date="2021-01" db="EMBL/GenBank/DDBJ databases">
        <title>Diatom-associated Roseobacters Show Island Model of Population Structure.</title>
        <authorList>
            <person name="Qu L."/>
            <person name="Feng X."/>
            <person name="Chen Y."/>
            <person name="Li L."/>
            <person name="Wang X."/>
            <person name="Hu Z."/>
            <person name="Wang H."/>
            <person name="Luo H."/>
        </authorList>
    </citation>
    <scope>NUCLEOTIDE SEQUENCE</scope>
    <source>
        <strain evidence="9">SM26-45</strain>
    </source>
</reference>
<dbReference type="RefSeq" id="WP_231033531.1">
    <property type="nucleotide sequence ID" value="NZ_JAJNGX010000004.1"/>
</dbReference>
<feature type="transmembrane region" description="Helical" evidence="8">
    <location>
        <begin position="167"/>
        <end position="185"/>
    </location>
</feature>
<gene>
    <name evidence="9" type="ORF">JQX14_08265</name>
</gene>
<organism evidence="9 10">
    <name type="scientific">Pseudosulfitobacter pseudonitzschiae</name>
    <dbReference type="NCBI Taxonomy" id="1402135"/>
    <lineage>
        <taxon>Bacteria</taxon>
        <taxon>Pseudomonadati</taxon>
        <taxon>Pseudomonadota</taxon>
        <taxon>Alphaproteobacteria</taxon>
        <taxon>Rhodobacterales</taxon>
        <taxon>Roseobacteraceae</taxon>
        <taxon>Pseudosulfitobacter</taxon>
    </lineage>
</organism>
<evidence type="ECO:0000256" key="6">
    <source>
        <dbReference type="ARBA" id="ARBA00022989"/>
    </source>
</evidence>
<comment type="similarity">
    <text evidence="2">Belongs to the AzlC family.</text>
</comment>
<dbReference type="Pfam" id="PF03591">
    <property type="entry name" value="AzlC"/>
    <property type="match status" value="1"/>
</dbReference>
<protein>
    <submittedName>
        <fullName evidence="9">AzlC family ABC transporter permease</fullName>
    </submittedName>
</protein>
<dbReference type="PANTHER" id="PTHR34979">
    <property type="entry name" value="INNER MEMBRANE PROTEIN YGAZ"/>
    <property type="match status" value="1"/>
</dbReference>
<evidence type="ECO:0000256" key="5">
    <source>
        <dbReference type="ARBA" id="ARBA00022692"/>
    </source>
</evidence>
<feature type="transmembrane region" description="Helical" evidence="8">
    <location>
        <begin position="20"/>
        <end position="40"/>
    </location>
</feature>